<keyword evidence="3" id="KW-1185">Reference proteome</keyword>
<evidence type="ECO:0000313" key="2">
    <source>
        <dbReference type="EMBL" id="KIL42815.1"/>
    </source>
</evidence>
<evidence type="ECO:0000313" key="3">
    <source>
        <dbReference type="Proteomes" id="UP000031950"/>
    </source>
</evidence>
<name>A0A0C2QXN2_9BACL</name>
<dbReference type="AlphaFoldDB" id="A0A0C2QXN2"/>
<organism evidence="2 3">
    <name type="scientific">Jeotgalibacillus alimentarius</name>
    <dbReference type="NCBI Taxonomy" id="135826"/>
    <lineage>
        <taxon>Bacteria</taxon>
        <taxon>Bacillati</taxon>
        <taxon>Bacillota</taxon>
        <taxon>Bacilli</taxon>
        <taxon>Bacillales</taxon>
        <taxon>Caryophanaceae</taxon>
        <taxon>Jeotgalibacillus</taxon>
    </lineage>
</organism>
<feature type="region of interest" description="Disordered" evidence="1">
    <location>
        <begin position="1"/>
        <end position="67"/>
    </location>
</feature>
<protein>
    <submittedName>
        <fullName evidence="2">Uncharacterized protein</fullName>
    </submittedName>
</protein>
<dbReference type="EMBL" id="JXRQ01000030">
    <property type="protein sequence ID" value="KIL42815.1"/>
    <property type="molecule type" value="Genomic_DNA"/>
</dbReference>
<dbReference type="PATRIC" id="fig|135826.4.peg.3422"/>
<reference evidence="2 3" key="1">
    <citation type="submission" date="2015-01" db="EMBL/GenBank/DDBJ databases">
        <title>Genome sequence of Jeotgalibacillus alimentarius.</title>
        <authorList>
            <person name="Goh K.M."/>
            <person name="Chan K.-G."/>
            <person name="Yaakop A.S."/>
            <person name="Ee R."/>
            <person name="Gan H.M."/>
            <person name="Chan C.S."/>
        </authorList>
    </citation>
    <scope>NUCLEOTIDE SEQUENCE [LARGE SCALE GENOMIC DNA]</scope>
    <source>
        <strain evidence="2 3">YKJ-13</strain>
    </source>
</reference>
<sequence>MFKKILKGISKELKKRGSSSGRRRHYRHGSSSGKRRGYHGSSSSSRRGRYPYGGSGRYKNSRHYSSS</sequence>
<dbReference type="Proteomes" id="UP000031950">
    <property type="component" value="Unassembled WGS sequence"/>
</dbReference>
<proteinExistence type="predicted"/>
<accession>A0A0C2QXN2</accession>
<gene>
    <name evidence="2" type="ORF">KP77_34450</name>
</gene>
<evidence type="ECO:0000256" key="1">
    <source>
        <dbReference type="SAM" id="MobiDB-lite"/>
    </source>
</evidence>
<dbReference type="RefSeq" id="WP_041123935.1">
    <property type="nucleotide sequence ID" value="NZ_JXRQ01000030.1"/>
</dbReference>
<comment type="caution">
    <text evidence="2">The sequence shown here is derived from an EMBL/GenBank/DDBJ whole genome shotgun (WGS) entry which is preliminary data.</text>
</comment>
<feature type="compositionally biased region" description="Basic residues" evidence="1">
    <location>
        <begin position="13"/>
        <end position="38"/>
    </location>
</feature>